<feature type="active site" description="Charge relay system" evidence="6 7">
    <location>
        <position position="218"/>
    </location>
</feature>
<keyword evidence="4 7" id="KW-0378">Hydrolase</keyword>
<dbReference type="Gene3D" id="3.40.50.200">
    <property type="entry name" value="Peptidase S8/S53 domain"/>
    <property type="match status" value="1"/>
</dbReference>
<dbReference type="GO" id="GO:0006508">
    <property type="term" value="P:proteolysis"/>
    <property type="evidence" value="ECO:0007669"/>
    <property type="project" value="UniProtKB-KW"/>
</dbReference>
<dbReference type="InterPro" id="IPR045051">
    <property type="entry name" value="SBT"/>
</dbReference>
<dbReference type="FunFam" id="3.30.70.80:FF:000002">
    <property type="entry name" value="Subtilisin-like protease SBT5.3"/>
    <property type="match status" value="1"/>
</dbReference>
<comment type="similarity">
    <text evidence="1 7">Belongs to the peptidase S8 family.</text>
</comment>
<dbReference type="InterPro" id="IPR023828">
    <property type="entry name" value="Peptidase_S8_Ser-AS"/>
</dbReference>
<evidence type="ECO:0000259" key="9">
    <source>
        <dbReference type="Pfam" id="PF00082"/>
    </source>
</evidence>
<feature type="domain" description="Inhibitor I9" evidence="10">
    <location>
        <begin position="28"/>
        <end position="107"/>
    </location>
</feature>
<dbReference type="RefSeq" id="XP_038985370.1">
    <property type="nucleotide sequence ID" value="XM_039129442.1"/>
</dbReference>
<dbReference type="CDD" id="cd02120">
    <property type="entry name" value="PA_subtilisin_like"/>
    <property type="match status" value="1"/>
</dbReference>
<name>A0A8B9AG90_PHODC</name>
<dbReference type="Pfam" id="PF17766">
    <property type="entry name" value="fn3_6"/>
    <property type="match status" value="1"/>
</dbReference>
<dbReference type="SUPFAM" id="SSF52743">
    <property type="entry name" value="Subtilisin-like"/>
    <property type="match status" value="1"/>
</dbReference>
<evidence type="ECO:0000259" key="10">
    <source>
        <dbReference type="Pfam" id="PF05922"/>
    </source>
</evidence>
<dbReference type="GO" id="GO:0004252">
    <property type="term" value="F:serine-type endopeptidase activity"/>
    <property type="evidence" value="ECO:0007669"/>
    <property type="project" value="UniProtKB-UniRule"/>
</dbReference>
<evidence type="ECO:0000313" key="12">
    <source>
        <dbReference type="Proteomes" id="UP000228380"/>
    </source>
</evidence>
<feature type="domain" description="Subtilisin-like protease fibronectin type-III" evidence="11">
    <location>
        <begin position="661"/>
        <end position="756"/>
    </location>
</feature>
<dbReference type="AlphaFoldDB" id="A0A8B9AG90"/>
<dbReference type="Gene3D" id="3.50.30.30">
    <property type="match status" value="1"/>
</dbReference>
<feature type="signal peptide" evidence="8">
    <location>
        <begin position="1"/>
        <end position="19"/>
    </location>
</feature>
<dbReference type="PROSITE" id="PS00138">
    <property type="entry name" value="SUBTILASE_SER"/>
    <property type="match status" value="1"/>
</dbReference>
<dbReference type="PANTHER" id="PTHR10795">
    <property type="entry name" value="PROPROTEIN CONVERTASE SUBTILISIN/KEXIN"/>
    <property type="match status" value="1"/>
</dbReference>
<dbReference type="Pfam" id="PF05922">
    <property type="entry name" value="Inhibitor_I9"/>
    <property type="match status" value="1"/>
</dbReference>
<dbReference type="InterPro" id="IPR036852">
    <property type="entry name" value="Peptidase_S8/S53_dom_sf"/>
</dbReference>
<dbReference type="Pfam" id="PF00082">
    <property type="entry name" value="Peptidase_S8"/>
    <property type="match status" value="1"/>
</dbReference>
<sequence>MSTSFQFLWGLFLSLSLYSIPSTPTPHVHIVYLGHNHGQDPLLTTRLHVRLLSSVFSREDEAEEAMIYSYKHGFSGFAAMLNSTQATTLASMEGVISVFRSKILGLHTTRSWDFMGLTLGPEETTPMQLKYGNDIVVGILDTGVWPESDSFREEPGMGPIPKSWHGACVKADKFDPEKACNRKLIGARYYINGFEREFGPLNTTGEAEYRSPRDRLGHGTHTASTAVGSVARNASYFGLGPGTARGGAPRARLAVYKVCWLQGSCTEADILAAFDDALHDGVQVISASLGSPPPLMPFFSTSSDIGSFHAMQLGVAVVFSAGNDGPDSSLVQNVSPWGLCVAAGTIDRAFPTQMVLGNNVSFMGQGFITREMKMKLVDGGKFFVDGSCSLDKWNGRKPGSKKIVLCFSSIGQVSSTVAALSILAINGSGMIFVESITRQTVQDDFLPTIHVDLYQGTQILHYIQSFKDLSVQIFSSKTNIGHSPAPSMAYFSSRGPSSISPNILKPDIMAPGVNILAAWSPKSSPTLLPFDGRSVVWNFDSGTSMSCPHVSGIVALLKSAHPDWSPAAIKSALMTTAYMSDTSSDNILAGGTLTAADPFDIGAGHVNPLKAIDPGLVYDMDTRDYILFLCSLGYSEVQIKMMVLPSPSIDASCSGSHSVMELNYPAIIISDLPSTLTIKRTLRNVGRSSAFYFSSIKNPEGVYTSIWPRFLVFSLHKKTISYYVTVMPIKRSQGRYDFGEIVWFDGYHHVKTPLIVCVNNLGDGHRDAAAHQSA</sequence>
<keyword evidence="3 8" id="KW-0732">Signal</keyword>
<gene>
    <name evidence="13" type="primary">LOC103712601</name>
</gene>
<dbReference type="Gene3D" id="3.30.70.80">
    <property type="entry name" value="Peptidase S8 propeptide/proteinase inhibitor I9"/>
    <property type="match status" value="1"/>
</dbReference>
<keyword evidence="5 7" id="KW-0720">Serine protease</keyword>
<protein>
    <submittedName>
        <fullName evidence="13">Subtilisin-like protease SBT3.18</fullName>
    </submittedName>
</protein>
<dbReference type="GeneID" id="103712601"/>
<evidence type="ECO:0000256" key="5">
    <source>
        <dbReference type="ARBA" id="ARBA00022825"/>
    </source>
</evidence>
<evidence type="ECO:0000256" key="3">
    <source>
        <dbReference type="ARBA" id="ARBA00022729"/>
    </source>
</evidence>
<evidence type="ECO:0000259" key="11">
    <source>
        <dbReference type="Pfam" id="PF17766"/>
    </source>
</evidence>
<evidence type="ECO:0000256" key="4">
    <source>
        <dbReference type="ARBA" id="ARBA00022801"/>
    </source>
</evidence>
<dbReference type="KEGG" id="pda:103712601"/>
<dbReference type="InterPro" id="IPR034197">
    <property type="entry name" value="Peptidases_S8_3"/>
</dbReference>
<evidence type="ECO:0000256" key="6">
    <source>
        <dbReference type="PIRSR" id="PIRSR615500-1"/>
    </source>
</evidence>
<dbReference type="Gene3D" id="2.60.40.2310">
    <property type="match status" value="1"/>
</dbReference>
<dbReference type="InterPro" id="IPR037045">
    <property type="entry name" value="S8pro/Inhibitor_I9_sf"/>
</dbReference>
<feature type="domain" description="Peptidase S8/S53" evidence="9">
    <location>
        <begin position="132"/>
        <end position="584"/>
    </location>
</feature>
<accession>A0A8B9AG90</accession>
<dbReference type="PRINTS" id="PR00723">
    <property type="entry name" value="SUBTILISIN"/>
</dbReference>
<evidence type="ECO:0000256" key="1">
    <source>
        <dbReference type="ARBA" id="ARBA00011073"/>
    </source>
</evidence>
<dbReference type="FunFam" id="3.40.50.200:FF:000006">
    <property type="entry name" value="Subtilisin-like protease SBT1.5"/>
    <property type="match status" value="1"/>
</dbReference>
<reference evidence="12" key="1">
    <citation type="journal article" date="2019" name="Nat. Commun.">
        <title>Genome-wide association mapping of date palm fruit traits.</title>
        <authorList>
            <person name="Hazzouri K.M."/>
            <person name="Gros-Balthazard M."/>
            <person name="Flowers J.M."/>
            <person name="Copetti D."/>
            <person name="Lemansour A."/>
            <person name="Lebrun M."/>
            <person name="Masmoudi K."/>
            <person name="Ferrand S."/>
            <person name="Dhar M.I."/>
            <person name="Fresquez Z.A."/>
            <person name="Rosas U."/>
            <person name="Zhang J."/>
            <person name="Talag J."/>
            <person name="Lee S."/>
            <person name="Kudrna D."/>
            <person name="Powell R.F."/>
            <person name="Leitch I.J."/>
            <person name="Krueger R.R."/>
            <person name="Wing R.A."/>
            <person name="Amiri K.M.A."/>
            <person name="Purugganan M.D."/>
        </authorList>
    </citation>
    <scope>NUCLEOTIDE SEQUENCE [LARGE SCALE GENOMIC DNA]</scope>
    <source>
        <strain evidence="12">cv. Khalas</strain>
    </source>
</reference>
<keyword evidence="2 7" id="KW-0645">Protease</keyword>
<organism evidence="12 13">
    <name type="scientific">Phoenix dactylifera</name>
    <name type="common">Date palm</name>
    <dbReference type="NCBI Taxonomy" id="42345"/>
    <lineage>
        <taxon>Eukaryota</taxon>
        <taxon>Viridiplantae</taxon>
        <taxon>Streptophyta</taxon>
        <taxon>Embryophyta</taxon>
        <taxon>Tracheophyta</taxon>
        <taxon>Spermatophyta</taxon>
        <taxon>Magnoliopsida</taxon>
        <taxon>Liliopsida</taxon>
        <taxon>Arecaceae</taxon>
        <taxon>Coryphoideae</taxon>
        <taxon>Phoeniceae</taxon>
        <taxon>Phoenix</taxon>
    </lineage>
</organism>
<dbReference type="PROSITE" id="PS51892">
    <property type="entry name" value="SUBTILASE"/>
    <property type="match status" value="1"/>
</dbReference>
<feature type="active site" description="Charge relay system" evidence="6 7">
    <location>
        <position position="141"/>
    </location>
</feature>
<dbReference type="InterPro" id="IPR000209">
    <property type="entry name" value="Peptidase_S8/S53_dom"/>
</dbReference>
<dbReference type="OrthoDB" id="1922155at2759"/>
<reference evidence="13" key="2">
    <citation type="submission" date="2025-08" db="UniProtKB">
        <authorList>
            <consortium name="RefSeq"/>
        </authorList>
    </citation>
    <scope>IDENTIFICATION</scope>
    <source>
        <tissue evidence="13">Young leaves</tissue>
    </source>
</reference>
<evidence type="ECO:0000256" key="7">
    <source>
        <dbReference type="PROSITE-ProRule" id="PRU01240"/>
    </source>
</evidence>
<proteinExistence type="inferred from homology"/>
<evidence type="ECO:0000313" key="13">
    <source>
        <dbReference type="RefSeq" id="XP_038985370.1"/>
    </source>
</evidence>
<feature type="chain" id="PRO_5034387779" evidence="8">
    <location>
        <begin position="20"/>
        <end position="774"/>
    </location>
</feature>
<dbReference type="Proteomes" id="UP000228380">
    <property type="component" value="Chromosome 8"/>
</dbReference>
<feature type="active site" description="Charge relay system" evidence="6 7">
    <location>
        <position position="544"/>
    </location>
</feature>
<dbReference type="InterPro" id="IPR010259">
    <property type="entry name" value="S8pro/Inhibitor_I9"/>
</dbReference>
<dbReference type="InterPro" id="IPR041469">
    <property type="entry name" value="Subtilisin-like_FN3"/>
</dbReference>
<keyword evidence="12" id="KW-1185">Reference proteome</keyword>
<evidence type="ECO:0000256" key="8">
    <source>
        <dbReference type="SAM" id="SignalP"/>
    </source>
</evidence>
<dbReference type="CDD" id="cd04852">
    <property type="entry name" value="Peptidases_S8_3"/>
    <property type="match status" value="1"/>
</dbReference>
<evidence type="ECO:0000256" key="2">
    <source>
        <dbReference type="ARBA" id="ARBA00022670"/>
    </source>
</evidence>
<dbReference type="InterPro" id="IPR015500">
    <property type="entry name" value="Peptidase_S8_subtilisin-rel"/>
</dbReference>